<dbReference type="AlphaFoldDB" id="A0A1Y1W313"/>
<gene>
    <name evidence="1" type="ORF">DL89DRAFT_48625</name>
</gene>
<dbReference type="GeneID" id="63808376"/>
<evidence type="ECO:0000313" key="1">
    <source>
        <dbReference type="EMBL" id="ORX67666.1"/>
    </source>
</evidence>
<comment type="caution">
    <text evidence="1">The sequence shown here is derived from an EMBL/GenBank/DDBJ whole genome shotgun (WGS) entry which is preliminary data.</text>
</comment>
<name>A0A1Y1W313_9FUNG</name>
<keyword evidence="2" id="KW-1185">Reference proteome</keyword>
<protein>
    <submittedName>
        <fullName evidence="1">Uncharacterized protein</fullName>
    </submittedName>
</protein>
<evidence type="ECO:0000313" key="2">
    <source>
        <dbReference type="Proteomes" id="UP000193922"/>
    </source>
</evidence>
<dbReference type="EMBL" id="MCFD01000012">
    <property type="protein sequence ID" value="ORX67666.1"/>
    <property type="molecule type" value="Genomic_DNA"/>
</dbReference>
<dbReference type="Proteomes" id="UP000193922">
    <property type="component" value="Unassembled WGS sequence"/>
</dbReference>
<reference evidence="1 2" key="1">
    <citation type="submission" date="2016-07" db="EMBL/GenBank/DDBJ databases">
        <title>Pervasive Adenine N6-methylation of Active Genes in Fungi.</title>
        <authorList>
            <consortium name="DOE Joint Genome Institute"/>
            <person name="Mondo S.J."/>
            <person name="Dannebaum R.O."/>
            <person name="Kuo R.C."/>
            <person name="Labutti K."/>
            <person name="Haridas S."/>
            <person name="Kuo A."/>
            <person name="Salamov A."/>
            <person name="Ahrendt S.R."/>
            <person name="Lipzen A."/>
            <person name="Sullivan W."/>
            <person name="Andreopoulos W.B."/>
            <person name="Clum A."/>
            <person name="Lindquist E."/>
            <person name="Daum C."/>
            <person name="Ramamoorthy G.K."/>
            <person name="Gryganskyi A."/>
            <person name="Culley D."/>
            <person name="Magnuson J.K."/>
            <person name="James T.Y."/>
            <person name="O'Malley M.A."/>
            <person name="Stajich J.E."/>
            <person name="Spatafora J.W."/>
            <person name="Visel A."/>
            <person name="Grigoriev I.V."/>
        </authorList>
    </citation>
    <scope>NUCLEOTIDE SEQUENCE [LARGE SCALE GENOMIC DNA]</scope>
    <source>
        <strain evidence="1 2">ATCC 12442</strain>
    </source>
</reference>
<sequence length="581" mass="64581">MHINRLPCEIFLRAVDIAVNGDQPAPANNYGLDCAVNIAGVCRLWKALLPKRLTDTATIERAKIGECERGGRHRILWKSNLNTFILLERTEDVRNLVVILDDKCCCSPHIFEMLELFHFSRFVWGGIRSLKFVGLGVFCYAPGQQDPDAGAKAKASADLLIQRFPRLNSLSYNISCNDSLAWTLDHRGYLPLNPLFKTVHDALLGKLTFIMGAYPAVLPPALTFEVPLTSLLIRDDYLRTLPYIPRFPTVALRKLWMLCSADGFPWDMFITMNKNTIDFPQLHFLYICFGHTPQSSSLKMAAHGGLDIRFPKLTRVEISDALRVYHDPLALFHSAPLHTLLLADDLAALQRVNTGFLRNIRQLVFAAMSGADSATKLPREAIARFYTAKSGVEIAYMMGNLLPPPKEIAWAALGRLVLNLVPSELHRVGRVIAQLPCLWHLRILHSSFVQSGKVPYTWEEENDHISAIDIHSVQESDSQALDNGTLAPLVLVGMQARVLPCACKDGLPPLSTRLQILEIATRSQQAPETICDLMRQLPSLEKLVVSDVYVSTVSSIADSEGHSVSVVGWSSYKGSVVVSLV</sequence>
<organism evidence="1 2">
    <name type="scientific">Linderina pennispora</name>
    <dbReference type="NCBI Taxonomy" id="61395"/>
    <lineage>
        <taxon>Eukaryota</taxon>
        <taxon>Fungi</taxon>
        <taxon>Fungi incertae sedis</taxon>
        <taxon>Zoopagomycota</taxon>
        <taxon>Kickxellomycotina</taxon>
        <taxon>Kickxellomycetes</taxon>
        <taxon>Kickxellales</taxon>
        <taxon>Kickxellaceae</taxon>
        <taxon>Linderina</taxon>
    </lineage>
</organism>
<accession>A0A1Y1W313</accession>
<proteinExistence type="predicted"/>
<dbReference type="RefSeq" id="XP_040741553.1">
    <property type="nucleotide sequence ID" value="XM_040891728.1"/>
</dbReference>